<protein>
    <recommendedName>
        <fullName evidence="1">Terminase ATPase subunit N-terminal domain-containing protein</fullName>
    </recommendedName>
</protein>
<evidence type="ECO:0000313" key="2">
    <source>
        <dbReference type="EMBL" id="PXY28297.1"/>
    </source>
</evidence>
<dbReference type="Pfam" id="PF06056">
    <property type="entry name" value="Terminase_5"/>
    <property type="match status" value="1"/>
</dbReference>
<feature type="domain" description="Terminase ATPase subunit N-terminal" evidence="1">
    <location>
        <begin position="65"/>
        <end position="92"/>
    </location>
</feature>
<dbReference type="EMBL" id="MASW01000002">
    <property type="protein sequence ID" value="PXY28297.1"/>
    <property type="molecule type" value="Genomic_DNA"/>
</dbReference>
<dbReference type="AlphaFoldDB" id="A0A2V4B2P2"/>
<keyword evidence="3" id="KW-1185">Reference proteome</keyword>
<sequence>MKLDRPRRARQLGSEQVVQLIADYQSGATVYELGDRFGIERRTVSNILHRHGVPMRRRGLSEDQIDKAVQLYNQGWSLARISARMDVDKWTVRQRLFERGVEIRDPQGRPRPRAGEAR</sequence>
<dbReference type="InterPro" id="IPR009057">
    <property type="entry name" value="Homeodomain-like_sf"/>
</dbReference>
<organism evidence="2 3">
    <name type="scientific">Prauserella muralis</name>
    <dbReference type="NCBI Taxonomy" id="588067"/>
    <lineage>
        <taxon>Bacteria</taxon>
        <taxon>Bacillati</taxon>
        <taxon>Actinomycetota</taxon>
        <taxon>Actinomycetes</taxon>
        <taxon>Pseudonocardiales</taxon>
        <taxon>Pseudonocardiaceae</taxon>
        <taxon>Prauserella</taxon>
    </lineage>
</organism>
<dbReference type="InterPro" id="IPR010332">
    <property type="entry name" value="ATPase_terminase-su_N"/>
</dbReference>
<dbReference type="Proteomes" id="UP000249915">
    <property type="component" value="Unassembled WGS sequence"/>
</dbReference>
<comment type="caution">
    <text evidence="2">The sequence shown here is derived from an EMBL/GenBank/DDBJ whole genome shotgun (WGS) entry which is preliminary data.</text>
</comment>
<dbReference type="SUPFAM" id="SSF46689">
    <property type="entry name" value="Homeodomain-like"/>
    <property type="match status" value="1"/>
</dbReference>
<accession>A0A2V4B2P2</accession>
<evidence type="ECO:0000313" key="3">
    <source>
        <dbReference type="Proteomes" id="UP000249915"/>
    </source>
</evidence>
<dbReference type="Gene3D" id="1.10.10.60">
    <property type="entry name" value="Homeodomain-like"/>
    <property type="match status" value="2"/>
</dbReference>
<gene>
    <name evidence="2" type="ORF">BAY60_10315</name>
</gene>
<name>A0A2V4B2P2_9PSEU</name>
<evidence type="ECO:0000259" key="1">
    <source>
        <dbReference type="Pfam" id="PF06056"/>
    </source>
</evidence>
<proteinExistence type="predicted"/>
<reference evidence="2 3" key="1">
    <citation type="submission" date="2016-07" db="EMBL/GenBank/DDBJ databases">
        <title>Draft genome sequence of Prauserella muralis DSM 45305, isolated from a mould-covered wall in an indoor environment.</title>
        <authorList>
            <person name="Ruckert C."/>
            <person name="Albersmeier A."/>
            <person name="Jiang C.-L."/>
            <person name="Jiang Y."/>
            <person name="Kalinowski J."/>
            <person name="Schneider O."/>
            <person name="Winkler A."/>
            <person name="Zotchev S.B."/>
        </authorList>
    </citation>
    <scope>NUCLEOTIDE SEQUENCE [LARGE SCALE GENOMIC DNA]</scope>
    <source>
        <strain evidence="2 3">DSM 45305</strain>
    </source>
</reference>